<evidence type="ECO:0000256" key="6">
    <source>
        <dbReference type="ARBA" id="ARBA00079393"/>
    </source>
</evidence>
<sequence length="450" mass="50186">MADTEAAAMVEQSLSGHCLCKSNCASDFFISSIEACRLSSDASAVVDDSFSVCSCCIGLLQPGFIKRVSGQLMESLRTENYNVCTFKLLTEAPVCFSIRDRLAQRDATHSTWKELLKVALIHLIEIQTGFHHDLNGKLSICCTFTNKVEDERLFAILKNLTGEEVSNLSKTKLQAFIERLHSDQRNELANQLTLANVVKLCDVQTKLITEPTLLAGRYIKFSRHLYQTPWLVSDGVVFVGCIQDRLAKVLKKRLRCDGVVFSAGGREDVDVRMLGSGRPFVVQCIGCRECNINELDIQQMQSAINSSTNDINIVGLREVTKEEFVNLKSCETEKTKTYVALCRAAGPVETEQLSKLISLAPLTIEQKTPIRVLHRRTLATRSRRIEKIHAWHGQDLCDFFILITTEAGTYIKEFVHGDFGRTVPNVSDFLGVAVDLLELDVQSVDTNKGL</sequence>
<dbReference type="SUPFAM" id="SSF55120">
    <property type="entry name" value="Pseudouridine synthase"/>
    <property type="match status" value="1"/>
</dbReference>
<dbReference type="Gene3D" id="3.30.70.3190">
    <property type="match status" value="1"/>
</dbReference>
<dbReference type="FunFam" id="3.30.70.3190:FF:000001">
    <property type="entry name" value="tRNA pseudouridine synthase Pus10"/>
    <property type="match status" value="1"/>
</dbReference>
<comment type="similarity">
    <text evidence="1">Belongs to the pseudouridine synthase Pus10 family.</text>
</comment>
<evidence type="ECO:0000256" key="2">
    <source>
        <dbReference type="ARBA" id="ARBA00012787"/>
    </source>
</evidence>
<dbReference type="Proteomes" id="UP000030758">
    <property type="component" value="Unassembled WGS sequence"/>
</dbReference>
<keyword evidence="11" id="KW-1185">Reference proteome</keyword>
<reference evidence="10 11" key="1">
    <citation type="journal article" date="2014" name="Nat. Genet.">
        <title>Genome and transcriptome of the porcine whipworm Trichuris suis.</title>
        <authorList>
            <person name="Jex A.R."/>
            <person name="Nejsum P."/>
            <person name="Schwarz E.M."/>
            <person name="Hu L."/>
            <person name="Young N.D."/>
            <person name="Hall R.S."/>
            <person name="Korhonen P.K."/>
            <person name="Liao S."/>
            <person name="Thamsborg S."/>
            <person name="Xia J."/>
            <person name="Xu P."/>
            <person name="Wang S."/>
            <person name="Scheerlinck J.P."/>
            <person name="Hofmann A."/>
            <person name="Sternberg P.W."/>
            <person name="Wang J."/>
            <person name="Gasser R.B."/>
        </authorList>
    </citation>
    <scope>NUCLEOTIDE SEQUENCE [LARGE SCALE GENOMIC DNA]</scope>
    <source>
        <strain evidence="10">DCEP-RM93F</strain>
        <strain evidence="9">DCEP-RM93M</strain>
    </source>
</reference>
<proteinExistence type="inferred from homology"/>
<dbReference type="AlphaFoldDB" id="A0A085N3R2"/>
<dbReference type="InterPro" id="IPR048741">
    <property type="entry name" value="Pus10-like_C"/>
</dbReference>
<dbReference type="Gene3D" id="3.30.70.2510">
    <property type="match status" value="1"/>
</dbReference>
<dbReference type="EC" id="5.4.99.25" evidence="2"/>
<evidence type="ECO:0000256" key="4">
    <source>
        <dbReference type="ARBA" id="ARBA00023235"/>
    </source>
</evidence>
<dbReference type="GO" id="GO:0031119">
    <property type="term" value="P:tRNA pseudouridine synthesis"/>
    <property type="evidence" value="ECO:0007669"/>
    <property type="project" value="UniProtKB-ARBA"/>
</dbReference>
<evidence type="ECO:0000256" key="3">
    <source>
        <dbReference type="ARBA" id="ARBA00022694"/>
    </source>
</evidence>
<organism evidence="10">
    <name type="scientific">Trichuris suis</name>
    <name type="common">pig whipworm</name>
    <dbReference type="NCBI Taxonomy" id="68888"/>
    <lineage>
        <taxon>Eukaryota</taxon>
        <taxon>Metazoa</taxon>
        <taxon>Ecdysozoa</taxon>
        <taxon>Nematoda</taxon>
        <taxon>Enoplea</taxon>
        <taxon>Dorylaimia</taxon>
        <taxon>Trichinellida</taxon>
        <taxon>Trichuridae</taxon>
        <taxon>Trichuris</taxon>
    </lineage>
</organism>
<dbReference type="Proteomes" id="UP000030764">
    <property type="component" value="Unassembled WGS sequence"/>
</dbReference>
<dbReference type="Pfam" id="PF21238">
    <property type="entry name" value="Pus10_C"/>
    <property type="match status" value="1"/>
</dbReference>
<name>A0A085N3R2_9BILA</name>
<dbReference type="PANTHER" id="PTHR21568:SF0">
    <property type="entry name" value="TRNA PSEUDOURIDINE SYNTHASE PUS10"/>
    <property type="match status" value="1"/>
</dbReference>
<evidence type="ECO:0000256" key="1">
    <source>
        <dbReference type="ARBA" id="ARBA00009652"/>
    </source>
</evidence>
<evidence type="ECO:0000256" key="5">
    <source>
        <dbReference type="ARBA" id="ARBA00075270"/>
    </source>
</evidence>
<evidence type="ECO:0000313" key="11">
    <source>
        <dbReference type="Proteomes" id="UP000030764"/>
    </source>
</evidence>
<dbReference type="OrthoDB" id="271937at2759"/>
<gene>
    <name evidence="9" type="ORF">M513_12645</name>
    <name evidence="10" type="ORF">M514_12645</name>
</gene>
<dbReference type="FunFam" id="3.30.70.2510:FF:000001">
    <property type="entry name" value="tRNA pseudouridine synthase Pus10"/>
    <property type="match status" value="1"/>
</dbReference>
<dbReference type="GO" id="GO:0160148">
    <property type="term" value="F:tRNA pseudouridine(55) synthase activity"/>
    <property type="evidence" value="ECO:0007669"/>
    <property type="project" value="UniProtKB-EC"/>
</dbReference>
<accession>A0A085N3R2</accession>
<evidence type="ECO:0000259" key="8">
    <source>
        <dbReference type="Pfam" id="PF21238"/>
    </source>
</evidence>
<keyword evidence="4" id="KW-0413">Isomerase</keyword>
<feature type="domain" description="Pus10-like C-terminal" evidence="8">
    <location>
        <begin position="214"/>
        <end position="445"/>
    </location>
</feature>
<dbReference type="PANTHER" id="PTHR21568">
    <property type="entry name" value="TRNA PSEUDOURIDINE SYNTHASE PUS10"/>
    <property type="match status" value="1"/>
</dbReference>
<dbReference type="GO" id="GO:0003723">
    <property type="term" value="F:RNA binding"/>
    <property type="evidence" value="ECO:0007669"/>
    <property type="project" value="InterPro"/>
</dbReference>
<dbReference type="InterPro" id="IPR020103">
    <property type="entry name" value="PsdUridine_synth_cat_dom_sf"/>
</dbReference>
<dbReference type="InterPro" id="IPR039894">
    <property type="entry name" value="Pus10-like"/>
</dbReference>
<evidence type="ECO:0000313" key="10">
    <source>
        <dbReference type="EMBL" id="KFD64108.1"/>
    </source>
</evidence>
<dbReference type="EMBL" id="KL363369">
    <property type="protein sequence ID" value="KFD46472.1"/>
    <property type="molecule type" value="Genomic_DNA"/>
</dbReference>
<evidence type="ECO:0000313" key="9">
    <source>
        <dbReference type="EMBL" id="KFD46472.1"/>
    </source>
</evidence>
<keyword evidence="3" id="KW-0819">tRNA processing</keyword>
<protein>
    <recommendedName>
        <fullName evidence="2">tRNA pseudouridine(55) synthase</fullName>
        <ecNumber evidence="2">5.4.99.25</ecNumber>
    </recommendedName>
    <alternativeName>
        <fullName evidence="7">tRNA pseudouridine 55 synthase</fullName>
    </alternativeName>
    <alternativeName>
        <fullName evidence="5">tRNA pseudouridylate synthase</fullName>
    </alternativeName>
    <alternativeName>
        <fullName evidence="6">tRNA-uridine isomerase</fullName>
    </alternativeName>
</protein>
<evidence type="ECO:0000256" key="7">
    <source>
        <dbReference type="ARBA" id="ARBA00083669"/>
    </source>
</evidence>
<dbReference type="EMBL" id="KL367561">
    <property type="protein sequence ID" value="KFD64108.1"/>
    <property type="molecule type" value="Genomic_DNA"/>
</dbReference>